<accession>A0A8J3MWJ8</accession>
<dbReference type="InterPro" id="IPR002525">
    <property type="entry name" value="Transp_IS110-like_N"/>
</dbReference>
<evidence type="ECO:0000313" key="2">
    <source>
        <dbReference type="EMBL" id="GHO50410.1"/>
    </source>
</evidence>
<evidence type="ECO:0000259" key="1">
    <source>
        <dbReference type="Pfam" id="PF01548"/>
    </source>
</evidence>
<organism evidence="2 3">
    <name type="scientific">Ktedonospora formicarum</name>
    <dbReference type="NCBI Taxonomy" id="2778364"/>
    <lineage>
        <taxon>Bacteria</taxon>
        <taxon>Bacillati</taxon>
        <taxon>Chloroflexota</taxon>
        <taxon>Ktedonobacteria</taxon>
        <taxon>Ktedonobacterales</taxon>
        <taxon>Ktedonobacteraceae</taxon>
        <taxon>Ktedonospora</taxon>
    </lineage>
</organism>
<dbReference type="GO" id="GO:0003677">
    <property type="term" value="F:DNA binding"/>
    <property type="evidence" value="ECO:0007669"/>
    <property type="project" value="InterPro"/>
</dbReference>
<dbReference type="Proteomes" id="UP000612362">
    <property type="component" value="Unassembled WGS sequence"/>
</dbReference>
<dbReference type="Pfam" id="PF01548">
    <property type="entry name" value="DEDD_Tnp_IS110"/>
    <property type="match status" value="1"/>
</dbReference>
<dbReference type="PANTHER" id="PTHR33055:SF15">
    <property type="entry name" value="TRANSPOSASE-RELATED"/>
    <property type="match status" value="1"/>
</dbReference>
<dbReference type="GO" id="GO:0004803">
    <property type="term" value="F:transposase activity"/>
    <property type="evidence" value="ECO:0007669"/>
    <property type="project" value="InterPro"/>
</dbReference>
<evidence type="ECO:0000313" key="3">
    <source>
        <dbReference type="Proteomes" id="UP000612362"/>
    </source>
</evidence>
<proteinExistence type="predicted"/>
<dbReference type="EMBL" id="BNJF01000008">
    <property type="protein sequence ID" value="GHO50410.1"/>
    <property type="molecule type" value="Genomic_DNA"/>
</dbReference>
<keyword evidence="3" id="KW-1185">Reference proteome</keyword>
<dbReference type="AlphaFoldDB" id="A0A8J3MWJ8"/>
<reference evidence="2" key="1">
    <citation type="submission" date="2020-10" db="EMBL/GenBank/DDBJ databases">
        <title>Taxonomic study of unclassified bacteria belonging to the class Ktedonobacteria.</title>
        <authorList>
            <person name="Yabe S."/>
            <person name="Wang C.M."/>
            <person name="Zheng Y."/>
            <person name="Sakai Y."/>
            <person name="Cavaletti L."/>
            <person name="Monciardini P."/>
            <person name="Donadio S."/>
        </authorList>
    </citation>
    <scope>NUCLEOTIDE SEQUENCE</scope>
    <source>
        <strain evidence="2">SOSP1-1</strain>
    </source>
</reference>
<comment type="caution">
    <text evidence="2">The sequence shown here is derived from an EMBL/GenBank/DDBJ whole genome shotgun (WGS) entry which is preliminary data.</text>
</comment>
<gene>
    <name evidence="2" type="ORF">KSX_85730</name>
</gene>
<dbReference type="PANTHER" id="PTHR33055">
    <property type="entry name" value="TRANSPOSASE FOR INSERTION SEQUENCE ELEMENT IS1111A"/>
    <property type="match status" value="1"/>
</dbReference>
<dbReference type="InterPro" id="IPR047650">
    <property type="entry name" value="Transpos_IS110"/>
</dbReference>
<sequence>MILVNPQHMKAVPGRKTDIKDSEWLAELLRHGLLQASFIPPKPIRELRDLTRYRKSLVSERTQEVNRLQKLLEGANIKLASVVTDVLGKSG</sequence>
<dbReference type="GO" id="GO:0006313">
    <property type="term" value="P:DNA transposition"/>
    <property type="evidence" value="ECO:0007669"/>
    <property type="project" value="InterPro"/>
</dbReference>
<protein>
    <recommendedName>
        <fullName evidence="1">Transposase IS110-like N-terminal domain-containing protein</fullName>
    </recommendedName>
</protein>
<feature type="domain" description="Transposase IS110-like N-terminal" evidence="1">
    <location>
        <begin position="2"/>
        <end position="75"/>
    </location>
</feature>
<name>A0A8J3MWJ8_9CHLR</name>